<dbReference type="Pfam" id="PF13480">
    <property type="entry name" value="Acetyltransf_6"/>
    <property type="match status" value="1"/>
</dbReference>
<dbReference type="EMBL" id="PDFK01000002">
    <property type="protein sequence ID" value="PKU52543.1"/>
    <property type="molecule type" value="Genomic_DNA"/>
</dbReference>
<dbReference type="InterPro" id="IPR016181">
    <property type="entry name" value="Acyl_CoA_acyltransferase"/>
</dbReference>
<name>A0A2I0V2L3_9BACI</name>
<protein>
    <submittedName>
        <fullName evidence="2">GNAT family N-acetyltransferase</fullName>
    </submittedName>
</protein>
<comment type="caution">
    <text evidence="2">The sequence shown here is derived from an EMBL/GenBank/DDBJ whole genome shotgun (WGS) entry which is preliminary data.</text>
</comment>
<sequence length="557" mass="66530">MQLIRIRTDDELMWYKEIWDAILEAEDNDNPFIEFAWFYNWWQIVGRKERVELYAIEHDGTIIAFFPFKVSVRWGIRVYAFAGENIANYTGVVAKHQWLPQATTFVFDELIKRHRHIVFSLHGLLESKVSTKVVEQYFVERQLRTSIFRVVTPYLAFSEVDFQHHFQQRRKMHGVDRRERKLRNLGSLTMREPSQDELWQMFRLFDRRWAKKLDTSDFTKGKKRDFFERLTMLKGEALQVEVDALVFENQWIAFTYGLGCRGRYVTYALAHEPTFNLFGAGRIVNQETIQRTFAANYNLFDMSIGYEPYKFDWRSSIDFTRHMLASSGTKRTNLLAGFLTLKERLKEHVKGNQRIVDWKRNTLGYLRYLVKYGKIKDWLEYGQQFVEKCIRLKQVELYELSPLEDVSPQQPVGNLFEEMSIQEAMQLDQEEVIALYYKGYKIYKDSFAETNKPAFALHASNWRVDSMKIVEALPKETYFLAYDVFKQIDIITAYFRKIKPAQTLWVTASFWQWRKRKRLVQLGYKPISRMKLYKIARFERQRVEKYTESGGDVHSVH</sequence>
<dbReference type="RefSeq" id="WP_058844821.1">
    <property type="nucleotide sequence ID" value="NZ_PDFK01000002.1"/>
</dbReference>
<dbReference type="AlphaFoldDB" id="A0A2I0V2L3"/>
<proteinExistence type="predicted"/>
<keyword evidence="2" id="KW-0808">Transferase</keyword>
<evidence type="ECO:0000259" key="1">
    <source>
        <dbReference type="Pfam" id="PF13480"/>
    </source>
</evidence>
<organism evidence="2 3">
    <name type="scientific">Lysinibacillus fusiformis</name>
    <dbReference type="NCBI Taxonomy" id="28031"/>
    <lineage>
        <taxon>Bacteria</taxon>
        <taxon>Bacillati</taxon>
        <taxon>Bacillota</taxon>
        <taxon>Bacilli</taxon>
        <taxon>Bacillales</taxon>
        <taxon>Bacillaceae</taxon>
        <taxon>Lysinibacillus</taxon>
    </lineage>
</organism>
<evidence type="ECO:0000313" key="3">
    <source>
        <dbReference type="Proteomes" id="UP000234956"/>
    </source>
</evidence>
<feature type="domain" description="BioF2-like acetyltransferase" evidence="1">
    <location>
        <begin position="171"/>
        <end position="310"/>
    </location>
</feature>
<evidence type="ECO:0000313" key="2">
    <source>
        <dbReference type="EMBL" id="PKU52543.1"/>
    </source>
</evidence>
<accession>A0A2I0V2L3</accession>
<dbReference type="GO" id="GO:0016740">
    <property type="term" value="F:transferase activity"/>
    <property type="evidence" value="ECO:0007669"/>
    <property type="project" value="UniProtKB-KW"/>
</dbReference>
<gene>
    <name evidence="2" type="ORF">CRI88_09515</name>
</gene>
<dbReference type="SUPFAM" id="SSF55729">
    <property type="entry name" value="Acyl-CoA N-acyltransferases (Nat)"/>
    <property type="match status" value="1"/>
</dbReference>
<dbReference type="InterPro" id="IPR038740">
    <property type="entry name" value="BioF2-like_GNAT_dom"/>
</dbReference>
<dbReference type="Proteomes" id="UP000234956">
    <property type="component" value="Unassembled WGS sequence"/>
</dbReference>
<reference evidence="2 3" key="1">
    <citation type="submission" date="2017-10" db="EMBL/GenBank/DDBJ databases">
        <title>Draft genome of Lysinibacillus fusiformis strain Juneja, a laboratory-derived pathogen of Drosophila melanogaster.</title>
        <authorList>
            <person name="Smith B.R."/>
            <person name="Unckless R.L."/>
        </authorList>
    </citation>
    <scope>NUCLEOTIDE SEQUENCE [LARGE SCALE GENOMIC DNA]</scope>
    <source>
        <strain evidence="2 3">Juneja</strain>
    </source>
</reference>